<proteinExistence type="predicted"/>
<name>A0A834M8U5_RHYFE</name>
<evidence type="ECO:0000313" key="2">
    <source>
        <dbReference type="Proteomes" id="UP000625711"/>
    </source>
</evidence>
<dbReference type="EMBL" id="JAACXV010014060">
    <property type="protein sequence ID" value="KAF7270765.1"/>
    <property type="molecule type" value="Genomic_DNA"/>
</dbReference>
<dbReference type="AlphaFoldDB" id="A0A834M8U5"/>
<accession>A0A834M8U5</accession>
<gene>
    <name evidence="1" type="ORF">GWI33_016271</name>
</gene>
<organism evidence="1 2">
    <name type="scientific">Rhynchophorus ferrugineus</name>
    <name type="common">Red palm weevil</name>
    <name type="synonym">Curculio ferrugineus</name>
    <dbReference type="NCBI Taxonomy" id="354439"/>
    <lineage>
        <taxon>Eukaryota</taxon>
        <taxon>Metazoa</taxon>
        <taxon>Ecdysozoa</taxon>
        <taxon>Arthropoda</taxon>
        <taxon>Hexapoda</taxon>
        <taxon>Insecta</taxon>
        <taxon>Pterygota</taxon>
        <taxon>Neoptera</taxon>
        <taxon>Endopterygota</taxon>
        <taxon>Coleoptera</taxon>
        <taxon>Polyphaga</taxon>
        <taxon>Cucujiformia</taxon>
        <taxon>Curculionidae</taxon>
        <taxon>Dryophthorinae</taxon>
        <taxon>Rhynchophorus</taxon>
    </lineage>
</organism>
<dbReference type="Proteomes" id="UP000625711">
    <property type="component" value="Unassembled WGS sequence"/>
</dbReference>
<reference evidence="1" key="1">
    <citation type="submission" date="2020-08" db="EMBL/GenBank/DDBJ databases">
        <title>Genome sequencing and assembly of the red palm weevil Rhynchophorus ferrugineus.</title>
        <authorList>
            <person name="Dias G.B."/>
            <person name="Bergman C.M."/>
            <person name="Manee M."/>
        </authorList>
    </citation>
    <scope>NUCLEOTIDE SEQUENCE</scope>
    <source>
        <strain evidence="1">AA-2017</strain>
        <tissue evidence="1">Whole larva</tissue>
    </source>
</reference>
<sequence length="71" mass="8237">MRKRRNLHAINPNPLDESFPTHFLLIVLIEHRTLARYAWQALGPTPDVTLGRRLGFRREFQGLTPAYSATH</sequence>
<keyword evidence="2" id="KW-1185">Reference proteome</keyword>
<comment type="caution">
    <text evidence="1">The sequence shown here is derived from an EMBL/GenBank/DDBJ whole genome shotgun (WGS) entry which is preliminary data.</text>
</comment>
<evidence type="ECO:0000313" key="1">
    <source>
        <dbReference type="EMBL" id="KAF7270765.1"/>
    </source>
</evidence>
<protein>
    <submittedName>
        <fullName evidence="1">Uncharacterized protein</fullName>
    </submittedName>
</protein>